<dbReference type="AlphaFoldDB" id="A0A2P2PL67"/>
<organism evidence="1">
    <name type="scientific">Rhizophora mucronata</name>
    <name type="common">Asiatic mangrove</name>
    <dbReference type="NCBI Taxonomy" id="61149"/>
    <lineage>
        <taxon>Eukaryota</taxon>
        <taxon>Viridiplantae</taxon>
        <taxon>Streptophyta</taxon>
        <taxon>Embryophyta</taxon>
        <taxon>Tracheophyta</taxon>
        <taxon>Spermatophyta</taxon>
        <taxon>Magnoliopsida</taxon>
        <taxon>eudicotyledons</taxon>
        <taxon>Gunneridae</taxon>
        <taxon>Pentapetalae</taxon>
        <taxon>rosids</taxon>
        <taxon>fabids</taxon>
        <taxon>Malpighiales</taxon>
        <taxon>Rhizophoraceae</taxon>
        <taxon>Rhizophora</taxon>
    </lineage>
</organism>
<dbReference type="EMBL" id="GGEC01074875">
    <property type="protein sequence ID" value="MBX55359.1"/>
    <property type="molecule type" value="Transcribed_RNA"/>
</dbReference>
<name>A0A2P2PL67_RHIMU</name>
<sequence>MSVQIEIVCPIVSANCCCKLEKK</sequence>
<reference evidence="1" key="1">
    <citation type="submission" date="2018-02" db="EMBL/GenBank/DDBJ databases">
        <title>Rhizophora mucronata_Transcriptome.</title>
        <authorList>
            <person name="Meera S.P."/>
            <person name="Sreeshan A."/>
            <person name="Augustine A."/>
        </authorList>
    </citation>
    <scope>NUCLEOTIDE SEQUENCE</scope>
    <source>
        <tissue evidence="1">Leaf</tissue>
    </source>
</reference>
<proteinExistence type="predicted"/>
<protein>
    <submittedName>
        <fullName evidence="1">Uncharacterized protein</fullName>
    </submittedName>
</protein>
<evidence type="ECO:0000313" key="1">
    <source>
        <dbReference type="EMBL" id="MBX55359.1"/>
    </source>
</evidence>
<accession>A0A2P2PL67</accession>